<feature type="region of interest" description="Disordered" evidence="1">
    <location>
        <begin position="71"/>
        <end position="104"/>
    </location>
</feature>
<proteinExistence type="predicted"/>
<comment type="caution">
    <text evidence="2">The sequence shown here is derived from an EMBL/GenBank/DDBJ whole genome shotgun (WGS) entry which is preliminary data.</text>
</comment>
<organism evidence="2 3">
    <name type="scientific">Eucalyptus globulus</name>
    <name type="common">Tasmanian blue gum</name>
    <dbReference type="NCBI Taxonomy" id="34317"/>
    <lineage>
        <taxon>Eukaryota</taxon>
        <taxon>Viridiplantae</taxon>
        <taxon>Streptophyta</taxon>
        <taxon>Embryophyta</taxon>
        <taxon>Tracheophyta</taxon>
        <taxon>Spermatophyta</taxon>
        <taxon>Magnoliopsida</taxon>
        <taxon>eudicotyledons</taxon>
        <taxon>Gunneridae</taxon>
        <taxon>Pentapetalae</taxon>
        <taxon>rosids</taxon>
        <taxon>malvids</taxon>
        <taxon>Myrtales</taxon>
        <taxon>Myrtaceae</taxon>
        <taxon>Myrtoideae</taxon>
        <taxon>Eucalypteae</taxon>
        <taxon>Eucalyptus</taxon>
    </lineage>
</organism>
<gene>
    <name evidence="2" type="ORF">ACJRO7_009269</name>
</gene>
<sequence length="104" mass="11167">MPETAWPHPHSGRRRDHALLHLLATCEWEEPILVSLLVSNFGIIYKNHNFGLAAALAAKILSAPSNSDPSILFRPDPPPLSSSLPHSPVQGATLANLSSDPSSD</sequence>
<evidence type="ECO:0000313" key="3">
    <source>
        <dbReference type="Proteomes" id="UP001634007"/>
    </source>
</evidence>
<accession>A0ABD3LDA8</accession>
<keyword evidence="3" id="KW-1185">Reference proteome</keyword>
<reference evidence="2 3" key="1">
    <citation type="submission" date="2024-11" db="EMBL/GenBank/DDBJ databases">
        <title>Chromosome-level genome assembly of Eucalyptus globulus Labill. provides insights into its genome evolution.</title>
        <authorList>
            <person name="Li X."/>
        </authorList>
    </citation>
    <scope>NUCLEOTIDE SEQUENCE [LARGE SCALE GENOMIC DNA]</scope>
    <source>
        <strain evidence="2">CL2024</strain>
        <tissue evidence="2">Fresh tender leaves</tissue>
    </source>
</reference>
<feature type="compositionally biased region" description="Polar residues" evidence="1">
    <location>
        <begin position="93"/>
        <end position="104"/>
    </location>
</feature>
<evidence type="ECO:0000313" key="2">
    <source>
        <dbReference type="EMBL" id="KAL3748016.1"/>
    </source>
</evidence>
<dbReference type="Proteomes" id="UP001634007">
    <property type="component" value="Unassembled WGS sequence"/>
</dbReference>
<evidence type="ECO:0000256" key="1">
    <source>
        <dbReference type="SAM" id="MobiDB-lite"/>
    </source>
</evidence>
<dbReference type="EMBL" id="JBJKBG010000002">
    <property type="protein sequence ID" value="KAL3748016.1"/>
    <property type="molecule type" value="Genomic_DNA"/>
</dbReference>
<name>A0ABD3LDA8_EUCGL</name>
<protein>
    <submittedName>
        <fullName evidence="2">Uncharacterized protein</fullName>
    </submittedName>
</protein>
<dbReference type="AlphaFoldDB" id="A0ABD3LDA8"/>